<feature type="transmembrane region" description="Helical" evidence="1">
    <location>
        <begin position="113"/>
        <end position="136"/>
    </location>
</feature>
<keyword evidence="1" id="KW-1133">Transmembrane helix</keyword>
<comment type="caution">
    <text evidence="2">The sequence shown here is derived from an EMBL/GenBank/DDBJ whole genome shotgun (WGS) entry which is preliminary data.</text>
</comment>
<dbReference type="EMBL" id="JWIN03000005">
    <property type="protein sequence ID" value="KAB1279384.1"/>
    <property type="molecule type" value="Genomic_DNA"/>
</dbReference>
<accession>A0A5N4E7W0</accession>
<keyword evidence="2" id="KW-0969">Cilium</keyword>
<organism evidence="2 3">
    <name type="scientific">Camelus dromedarius</name>
    <name type="common">Dromedary</name>
    <name type="synonym">Arabian camel</name>
    <dbReference type="NCBI Taxonomy" id="9838"/>
    <lineage>
        <taxon>Eukaryota</taxon>
        <taxon>Metazoa</taxon>
        <taxon>Chordata</taxon>
        <taxon>Craniata</taxon>
        <taxon>Vertebrata</taxon>
        <taxon>Euteleostomi</taxon>
        <taxon>Mammalia</taxon>
        <taxon>Eutheria</taxon>
        <taxon>Laurasiatheria</taxon>
        <taxon>Artiodactyla</taxon>
        <taxon>Tylopoda</taxon>
        <taxon>Camelidae</taxon>
        <taxon>Camelus</taxon>
    </lineage>
</organism>
<sequence length="213" mass="23673">MRTGDNGDYTMNSGSCLSASTMAVPTITGSSAAMSACNSSNASACPDISMDTQVCFSKKQEKVKKRVIWGIEVAEKLQWKGWELGKEITKNLVLKNLSLKIQKIKYRPPKTKFFFTVIPQPIFLSPGITLSLPIIFRPLEEVPLISDRLCLPAPTLQKEYTDQLWFEKAEGMFCVELRATLPCHNLICPPSLQLPMCAMGDMAEAWFCLDNVG</sequence>
<dbReference type="PANTHER" id="PTHR46127:SF1">
    <property type="entry name" value="CILIA- AND FLAGELLA-ASSOCIATED PROTEIN 65"/>
    <property type="match status" value="1"/>
</dbReference>
<keyword evidence="2" id="KW-0966">Cell projection</keyword>
<evidence type="ECO:0000313" key="2">
    <source>
        <dbReference type="EMBL" id="KAB1279384.1"/>
    </source>
</evidence>
<keyword evidence="3" id="KW-1185">Reference proteome</keyword>
<name>A0A5N4E7W0_CAMDR</name>
<dbReference type="AlphaFoldDB" id="A0A5N4E7W0"/>
<keyword evidence="1" id="KW-0472">Membrane</keyword>
<evidence type="ECO:0000256" key="1">
    <source>
        <dbReference type="SAM" id="Phobius"/>
    </source>
</evidence>
<proteinExistence type="predicted"/>
<dbReference type="GO" id="GO:0007288">
    <property type="term" value="P:sperm axoneme assembly"/>
    <property type="evidence" value="ECO:0007669"/>
    <property type="project" value="TreeGrafter"/>
</dbReference>
<keyword evidence="2" id="KW-0282">Flagellum</keyword>
<reference evidence="2 3" key="1">
    <citation type="journal article" date="2019" name="Mol. Ecol. Resour.">
        <title>Improving Illumina assemblies with Hi-C and long reads: an example with the North African dromedary.</title>
        <authorList>
            <person name="Elbers J.P."/>
            <person name="Rogers M.F."/>
            <person name="Perelman P.L."/>
            <person name="Proskuryakova A.A."/>
            <person name="Serdyukova N.A."/>
            <person name="Johnson W.E."/>
            <person name="Horin P."/>
            <person name="Corander J."/>
            <person name="Murphy D."/>
            <person name="Burger P.A."/>
        </authorList>
    </citation>
    <scope>NUCLEOTIDE SEQUENCE [LARGE SCALE GENOMIC DNA]</scope>
    <source>
        <strain evidence="2">Drom800</strain>
        <tissue evidence="2">Blood</tissue>
    </source>
</reference>
<dbReference type="PANTHER" id="PTHR46127">
    <property type="entry name" value="CILIA- AND FLAGELLA-ASSOCIATED PROTEIN 65"/>
    <property type="match status" value="1"/>
</dbReference>
<dbReference type="GO" id="GO:0005737">
    <property type="term" value="C:cytoplasm"/>
    <property type="evidence" value="ECO:0007669"/>
    <property type="project" value="TreeGrafter"/>
</dbReference>
<protein>
    <submittedName>
        <fullName evidence="2">Cilia-and flagella-associated protein 65</fullName>
    </submittedName>
</protein>
<dbReference type="InterPro" id="IPR052614">
    <property type="entry name" value="CFAP65"/>
</dbReference>
<evidence type="ECO:0000313" key="3">
    <source>
        <dbReference type="Proteomes" id="UP000299084"/>
    </source>
</evidence>
<keyword evidence="1" id="KW-0812">Transmembrane</keyword>
<dbReference type="Proteomes" id="UP000299084">
    <property type="component" value="Unassembled WGS sequence"/>
</dbReference>
<gene>
    <name evidence="2" type="ORF">Cadr_000007372</name>
</gene>
<dbReference type="GO" id="GO:0036126">
    <property type="term" value="C:sperm flagellum"/>
    <property type="evidence" value="ECO:0007669"/>
    <property type="project" value="TreeGrafter"/>
</dbReference>